<organism evidence="1 2">
    <name type="scientific">Hymenoscyphus fraxineus</name>
    <dbReference type="NCBI Taxonomy" id="746836"/>
    <lineage>
        <taxon>Eukaryota</taxon>
        <taxon>Fungi</taxon>
        <taxon>Dikarya</taxon>
        <taxon>Ascomycota</taxon>
        <taxon>Pezizomycotina</taxon>
        <taxon>Leotiomycetes</taxon>
        <taxon>Helotiales</taxon>
        <taxon>Helotiaceae</taxon>
        <taxon>Hymenoscyphus</taxon>
    </lineage>
</organism>
<reference evidence="1" key="1">
    <citation type="submission" date="2021-07" db="EMBL/GenBank/DDBJ databases">
        <authorList>
            <person name="Durling M."/>
        </authorList>
    </citation>
    <scope>NUCLEOTIDE SEQUENCE</scope>
</reference>
<gene>
    <name evidence="1" type="ORF">HYFRA_00011690</name>
</gene>
<dbReference type="AlphaFoldDB" id="A0A9N9PQI4"/>
<proteinExistence type="predicted"/>
<dbReference type="EMBL" id="CAJVRL010000066">
    <property type="protein sequence ID" value="CAG8955821.1"/>
    <property type="molecule type" value="Genomic_DNA"/>
</dbReference>
<dbReference type="OrthoDB" id="5043642at2759"/>
<keyword evidence="2" id="KW-1185">Reference proteome</keyword>
<dbReference type="Proteomes" id="UP000696280">
    <property type="component" value="Unassembled WGS sequence"/>
</dbReference>
<evidence type="ECO:0000313" key="1">
    <source>
        <dbReference type="EMBL" id="CAG8955821.1"/>
    </source>
</evidence>
<accession>A0A9N9PQI4</accession>
<protein>
    <submittedName>
        <fullName evidence="1">Uncharacterized protein</fullName>
    </submittedName>
</protein>
<evidence type="ECO:0000313" key="2">
    <source>
        <dbReference type="Proteomes" id="UP000696280"/>
    </source>
</evidence>
<sequence>MKVNETVAVSTSRILLVPYEASHVTTYHEVIYFNFLIAFVVYHSHNKHNYCFQSKASILETR</sequence>
<name>A0A9N9PQI4_9HELO</name>
<comment type="caution">
    <text evidence="1">The sequence shown here is derived from an EMBL/GenBank/DDBJ whole genome shotgun (WGS) entry which is preliminary data.</text>
</comment>